<evidence type="ECO:0000256" key="1">
    <source>
        <dbReference type="ARBA" id="ARBA00022491"/>
    </source>
</evidence>
<evidence type="ECO:0000256" key="3">
    <source>
        <dbReference type="PROSITE-ProRule" id="PRU00335"/>
    </source>
</evidence>
<proteinExistence type="predicted"/>
<dbReference type="PANTHER" id="PTHR43479">
    <property type="entry name" value="ACREF/ENVCD OPERON REPRESSOR-RELATED"/>
    <property type="match status" value="1"/>
</dbReference>
<evidence type="ECO:0000313" key="5">
    <source>
        <dbReference type="EMBL" id="RDI41954.1"/>
    </source>
</evidence>
<dbReference type="InterPro" id="IPR009057">
    <property type="entry name" value="Homeodomain-like_sf"/>
</dbReference>
<feature type="DNA-binding region" description="H-T-H motif" evidence="3">
    <location>
        <begin position="42"/>
        <end position="61"/>
    </location>
</feature>
<accession>A0A370GHV4</accession>
<dbReference type="EMBL" id="QQAY01000006">
    <property type="protein sequence ID" value="RDI41954.1"/>
    <property type="molecule type" value="Genomic_DNA"/>
</dbReference>
<dbReference type="SUPFAM" id="SSF48498">
    <property type="entry name" value="Tetracyclin repressor-like, C-terminal domain"/>
    <property type="match status" value="1"/>
</dbReference>
<evidence type="ECO:0000259" key="4">
    <source>
        <dbReference type="PROSITE" id="PS50977"/>
    </source>
</evidence>
<dbReference type="OrthoDB" id="9780824at2"/>
<dbReference type="InterPro" id="IPR050624">
    <property type="entry name" value="HTH-type_Tx_Regulator"/>
</dbReference>
<keyword evidence="6" id="KW-1185">Reference proteome</keyword>
<dbReference type="PANTHER" id="PTHR43479:SF11">
    <property type="entry name" value="ACREF_ENVCD OPERON REPRESSOR-RELATED"/>
    <property type="match status" value="1"/>
</dbReference>
<dbReference type="InterPro" id="IPR001647">
    <property type="entry name" value="HTH_TetR"/>
</dbReference>
<dbReference type="RefSeq" id="WP_114745837.1">
    <property type="nucleotide sequence ID" value="NZ_CP158866.1"/>
</dbReference>
<evidence type="ECO:0000256" key="2">
    <source>
        <dbReference type="ARBA" id="ARBA00023125"/>
    </source>
</evidence>
<dbReference type="AlphaFoldDB" id="A0A370GHV4"/>
<protein>
    <submittedName>
        <fullName evidence="5">TetR family transcriptional regulator</fullName>
    </submittedName>
</protein>
<dbReference type="SUPFAM" id="SSF46689">
    <property type="entry name" value="Homeodomain-like"/>
    <property type="match status" value="1"/>
</dbReference>
<dbReference type="Pfam" id="PF00440">
    <property type="entry name" value="TetR_N"/>
    <property type="match status" value="1"/>
</dbReference>
<comment type="caution">
    <text evidence="5">The sequence shown here is derived from an EMBL/GenBank/DDBJ whole genome shotgun (WGS) entry which is preliminary data.</text>
</comment>
<gene>
    <name evidence="5" type="ORF">DFR59_106113</name>
</gene>
<dbReference type="InterPro" id="IPR036271">
    <property type="entry name" value="Tet_transcr_reg_TetR-rel_C_sf"/>
</dbReference>
<dbReference type="Gene3D" id="1.10.10.60">
    <property type="entry name" value="Homeodomain-like"/>
    <property type="match status" value="1"/>
</dbReference>
<keyword evidence="1" id="KW-0678">Repressor</keyword>
<dbReference type="Gene3D" id="1.10.357.10">
    <property type="entry name" value="Tetracycline Repressor, domain 2"/>
    <property type="match status" value="1"/>
</dbReference>
<evidence type="ECO:0000313" key="6">
    <source>
        <dbReference type="Proteomes" id="UP000255326"/>
    </source>
</evidence>
<dbReference type="PROSITE" id="PS50977">
    <property type="entry name" value="HTH_TETR_2"/>
    <property type="match status" value="1"/>
</dbReference>
<sequence length="214" mass="24527">MSEENQMLNLLIENQDGVTEKQKKILEAAVEIFSEKGYAASSTSEIAKKAGVAEGTIFRHYKTKKDLLFSIVAPTMTKLIAPFIIRDLNKVLDKDYEEFEDFLRAIIANRQAFAKENTNMIKILVQEIPFHPELKEQFTKNIALKVFERLKEVVVHYQKNGQIIELPPESVVRMLGSTIIGYLLARHIMAPEADWNDEKEIENMISFILNGIKK</sequence>
<dbReference type="GO" id="GO:0003677">
    <property type="term" value="F:DNA binding"/>
    <property type="evidence" value="ECO:0007669"/>
    <property type="project" value="UniProtKB-UniRule"/>
</dbReference>
<dbReference type="Proteomes" id="UP000255326">
    <property type="component" value="Unassembled WGS sequence"/>
</dbReference>
<keyword evidence="2 3" id="KW-0238">DNA-binding</keyword>
<organism evidence="5 6">
    <name type="scientific">Falsibacillus pallidus</name>
    <dbReference type="NCBI Taxonomy" id="493781"/>
    <lineage>
        <taxon>Bacteria</taxon>
        <taxon>Bacillati</taxon>
        <taxon>Bacillota</taxon>
        <taxon>Bacilli</taxon>
        <taxon>Bacillales</taxon>
        <taxon>Bacillaceae</taxon>
        <taxon>Falsibacillus</taxon>
    </lineage>
</organism>
<dbReference type="PRINTS" id="PR00455">
    <property type="entry name" value="HTHTETR"/>
</dbReference>
<reference evidence="5 6" key="1">
    <citation type="submission" date="2018-07" db="EMBL/GenBank/DDBJ databases">
        <title>Genomic Encyclopedia of Type Strains, Phase IV (KMG-IV): sequencing the most valuable type-strain genomes for metagenomic binning, comparative biology and taxonomic classification.</title>
        <authorList>
            <person name="Goeker M."/>
        </authorList>
    </citation>
    <scope>NUCLEOTIDE SEQUENCE [LARGE SCALE GENOMIC DNA]</scope>
    <source>
        <strain evidence="5 6">DSM 25281</strain>
    </source>
</reference>
<feature type="domain" description="HTH tetR-type" evidence="4">
    <location>
        <begin position="19"/>
        <end position="79"/>
    </location>
</feature>
<name>A0A370GHV4_9BACI</name>